<sequence>MKKIIYTCLFLFSCSIWAQETPKNVSEESTIKTVKTNNGSGIVERKIKVTTREEQDIEFAQKDENKRDKDIVDSPVKVKKTIEIDNDMGSSYDSKTEIGYYEFNGRQYGFKKVDNGFSVLLNDHETQKSYGNIVKFNRDNHYLFQNSNDDTGIGYFNEDGSFTIEYYDKDTRTVTSQEFILIEK</sequence>
<proteinExistence type="predicted"/>
<feature type="chain" id="PRO_5045728567" description="MORN repeat protein" evidence="1">
    <location>
        <begin position="19"/>
        <end position="184"/>
    </location>
</feature>
<protein>
    <recommendedName>
        <fullName evidence="4">MORN repeat protein</fullName>
    </recommendedName>
</protein>
<dbReference type="Proteomes" id="UP001416393">
    <property type="component" value="Unassembled WGS sequence"/>
</dbReference>
<gene>
    <name evidence="2" type="ORF">VP395_10090</name>
</gene>
<dbReference type="EMBL" id="JAZHYP010000004">
    <property type="protein sequence ID" value="MEN3324078.1"/>
    <property type="molecule type" value="Genomic_DNA"/>
</dbReference>
<evidence type="ECO:0000256" key="1">
    <source>
        <dbReference type="SAM" id="SignalP"/>
    </source>
</evidence>
<evidence type="ECO:0000313" key="2">
    <source>
        <dbReference type="EMBL" id="MEN3324078.1"/>
    </source>
</evidence>
<comment type="caution">
    <text evidence="2">The sequence shown here is derived from an EMBL/GenBank/DDBJ whole genome shotgun (WGS) entry which is preliminary data.</text>
</comment>
<reference evidence="2 3" key="1">
    <citation type="submission" date="2024-01" db="EMBL/GenBank/DDBJ databases">
        <title>Mariniflexile litorale sp. nov., isolated from the shallow sediments of the Sea of Japan.</title>
        <authorList>
            <person name="Romanenko L."/>
            <person name="Bystritskaya E."/>
            <person name="Isaeva M."/>
        </authorList>
    </citation>
    <scope>NUCLEOTIDE SEQUENCE [LARGE SCALE GENOMIC DNA]</scope>
    <source>
        <strain evidence="2 3">KCTC 32427</strain>
    </source>
</reference>
<organism evidence="2 3">
    <name type="scientific">Mariniflexile soesokkakense</name>
    <dbReference type="NCBI Taxonomy" id="1343160"/>
    <lineage>
        <taxon>Bacteria</taxon>
        <taxon>Pseudomonadati</taxon>
        <taxon>Bacteroidota</taxon>
        <taxon>Flavobacteriia</taxon>
        <taxon>Flavobacteriales</taxon>
        <taxon>Flavobacteriaceae</taxon>
        <taxon>Mariniflexile</taxon>
    </lineage>
</organism>
<feature type="signal peptide" evidence="1">
    <location>
        <begin position="1"/>
        <end position="18"/>
    </location>
</feature>
<evidence type="ECO:0000313" key="3">
    <source>
        <dbReference type="Proteomes" id="UP001416393"/>
    </source>
</evidence>
<name>A0ABV0AAS5_9FLAO</name>
<accession>A0ABV0AAS5</accession>
<keyword evidence="1" id="KW-0732">Signal</keyword>
<dbReference type="RefSeq" id="WP_346241885.1">
    <property type="nucleotide sequence ID" value="NZ_JAZHYP010000004.1"/>
</dbReference>
<keyword evidence="3" id="KW-1185">Reference proteome</keyword>
<evidence type="ECO:0008006" key="4">
    <source>
        <dbReference type="Google" id="ProtNLM"/>
    </source>
</evidence>